<sequence>MPAVRDAGIVVIGSGMAGLTTSLRLSPRPVTLLTKTPDLLGGSSPYAQGGVAAAIGPDDDPGEHAADTVTAGAGITDALMARLLAAEGADQVRRLLASGAAFDRDADGTPMLGREAAHGRARIVHAGGDATGRVLTHEFADLVRRTGSITVMTQAFAVDLIVRDGRVHGVLARHAEDGWIFHRASHVVLATGGVGSVFLHTTNPAENTGDGLAMAARAGAALGDLEFVQFHPTALAADDGSGKPLPLLTEALRGAGAVMLDGQGRRFMPAEHPDAELAPRDVVARAVWRRVAAGERVTLDMRAALAKDAGHFPTVLDLCAQAGIDPTREPVPIAPAAHYHMGGVVTDADGHTSIDGLWACGEVANTGVHGANRLASNSLLEALVFGDRVARAIVVAGVGGKRPPIAIPAIPSVPAGSGEAVAALRGRVRRAMYDHVGLSRDASGLDRALTLLAGLETERTGMPAQAPAAFADTVAWGELRNLLLSAVLITRAASQREESRGAHYRSDFPAASPAWQHRRFISLRDFDALRVPQQPVKESRHAVPAGL</sequence>
<dbReference type="Pfam" id="PF00890">
    <property type="entry name" value="FAD_binding_2"/>
    <property type="match status" value="1"/>
</dbReference>
<dbReference type="FunFam" id="3.90.700.10:FF:000002">
    <property type="entry name" value="L-aspartate oxidase"/>
    <property type="match status" value="1"/>
</dbReference>
<dbReference type="GO" id="GO:0008734">
    <property type="term" value="F:L-aspartate oxidase activity"/>
    <property type="evidence" value="ECO:0007669"/>
    <property type="project" value="UniProtKB-UniRule"/>
</dbReference>
<dbReference type="EMBL" id="BJYZ01000002">
    <property type="protein sequence ID" value="GEO36301.1"/>
    <property type="molecule type" value="Genomic_DNA"/>
</dbReference>
<evidence type="ECO:0000256" key="5">
    <source>
        <dbReference type="ARBA" id="ARBA00022630"/>
    </source>
</evidence>
<evidence type="ECO:0000256" key="11">
    <source>
        <dbReference type="RuleBase" id="RU362049"/>
    </source>
</evidence>
<comment type="pathway">
    <text evidence="2 11">Cofactor biosynthesis; NAD(+) biosynthesis; iminoaspartate from L-aspartate (oxidase route): step 1/1.</text>
</comment>
<dbReference type="GO" id="GO:0005737">
    <property type="term" value="C:cytoplasm"/>
    <property type="evidence" value="ECO:0007669"/>
    <property type="project" value="UniProtKB-SubCell"/>
</dbReference>
<keyword evidence="5 11" id="KW-0285">Flavoprotein</keyword>
<accession>A0A512DIJ9</accession>
<dbReference type="PANTHER" id="PTHR42716">
    <property type="entry name" value="L-ASPARTATE OXIDASE"/>
    <property type="match status" value="1"/>
</dbReference>
<dbReference type="Gene3D" id="1.20.58.100">
    <property type="entry name" value="Fumarate reductase/succinate dehydrogenase flavoprotein-like, C-terminal domain"/>
    <property type="match status" value="1"/>
</dbReference>
<dbReference type="SUPFAM" id="SSF56425">
    <property type="entry name" value="Succinate dehydrogenase/fumarate reductase flavoprotein, catalytic domain"/>
    <property type="match status" value="1"/>
</dbReference>
<evidence type="ECO:0000256" key="10">
    <source>
        <dbReference type="NCBIfam" id="TIGR00551"/>
    </source>
</evidence>
<comment type="caution">
    <text evidence="14">The sequence shown here is derived from an EMBL/GenBank/DDBJ whole genome shotgun (WGS) entry which is preliminary data.</text>
</comment>
<dbReference type="NCBIfam" id="NF005701">
    <property type="entry name" value="PRK07512.1"/>
    <property type="match status" value="1"/>
</dbReference>
<dbReference type="UniPathway" id="UPA00253">
    <property type="reaction ID" value="UER00326"/>
</dbReference>
<comment type="similarity">
    <text evidence="3 11">Belongs to the FAD-dependent oxidoreductase 2 family. NadB subfamily.</text>
</comment>
<dbReference type="Proteomes" id="UP000321523">
    <property type="component" value="Unassembled WGS sequence"/>
</dbReference>
<keyword evidence="15" id="KW-1185">Reference proteome</keyword>
<evidence type="ECO:0000256" key="6">
    <source>
        <dbReference type="ARBA" id="ARBA00022642"/>
    </source>
</evidence>
<dbReference type="InterPro" id="IPR005288">
    <property type="entry name" value="NadB"/>
</dbReference>
<evidence type="ECO:0000313" key="14">
    <source>
        <dbReference type="EMBL" id="GEO36301.1"/>
    </source>
</evidence>
<dbReference type="GO" id="GO:0034628">
    <property type="term" value="P:'de novo' NAD+ biosynthetic process from L-aspartate"/>
    <property type="evidence" value="ECO:0007669"/>
    <property type="project" value="TreeGrafter"/>
</dbReference>
<evidence type="ECO:0000313" key="15">
    <source>
        <dbReference type="Proteomes" id="UP000321523"/>
    </source>
</evidence>
<dbReference type="InterPro" id="IPR027477">
    <property type="entry name" value="Succ_DH/fumarate_Rdtase_cat_sf"/>
</dbReference>
<dbReference type="Gene3D" id="3.90.700.10">
    <property type="entry name" value="Succinate dehydrogenase/fumarate reductase flavoprotein, catalytic domain"/>
    <property type="match status" value="1"/>
</dbReference>
<dbReference type="SUPFAM" id="SSF51905">
    <property type="entry name" value="FAD/NAD(P)-binding domain"/>
    <property type="match status" value="1"/>
</dbReference>
<feature type="domain" description="Fumarate reductase/succinate dehydrogenase flavoprotein-like C-terminal" evidence="13">
    <location>
        <begin position="427"/>
        <end position="521"/>
    </location>
</feature>
<dbReference type="PRINTS" id="PR00368">
    <property type="entry name" value="FADPNR"/>
</dbReference>
<gene>
    <name evidence="14" type="ORF">SAE02_04490</name>
</gene>
<evidence type="ECO:0000256" key="2">
    <source>
        <dbReference type="ARBA" id="ARBA00004950"/>
    </source>
</evidence>
<dbReference type="EC" id="1.4.3.16" evidence="4 10"/>
<evidence type="ECO:0000256" key="9">
    <source>
        <dbReference type="ARBA" id="ARBA00048305"/>
    </source>
</evidence>
<evidence type="ECO:0000256" key="1">
    <source>
        <dbReference type="ARBA" id="ARBA00001974"/>
    </source>
</evidence>
<proteinExistence type="inferred from homology"/>
<dbReference type="NCBIfam" id="TIGR00551">
    <property type="entry name" value="nadB"/>
    <property type="match status" value="1"/>
</dbReference>
<dbReference type="InterPro" id="IPR003953">
    <property type="entry name" value="FAD-dep_OxRdtase_2_FAD-bd"/>
</dbReference>
<organism evidence="14 15">
    <name type="scientific">Skermanella aerolata</name>
    <dbReference type="NCBI Taxonomy" id="393310"/>
    <lineage>
        <taxon>Bacteria</taxon>
        <taxon>Pseudomonadati</taxon>
        <taxon>Pseudomonadota</taxon>
        <taxon>Alphaproteobacteria</taxon>
        <taxon>Rhodospirillales</taxon>
        <taxon>Azospirillaceae</taxon>
        <taxon>Skermanella</taxon>
    </lineage>
</organism>
<comment type="function">
    <text evidence="11">Catalyzes the oxidation of L-aspartate to iminoaspartate.</text>
</comment>
<evidence type="ECO:0000256" key="8">
    <source>
        <dbReference type="ARBA" id="ARBA00023002"/>
    </source>
</evidence>
<dbReference type="AlphaFoldDB" id="A0A512DIJ9"/>
<evidence type="ECO:0000256" key="7">
    <source>
        <dbReference type="ARBA" id="ARBA00022827"/>
    </source>
</evidence>
<dbReference type="InterPro" id="IPR015939">
    <property type="entry name" value="Fum_Rdtase/Succ_DH_flav-like_C"/>
</dbReference>
<evidence type="ECO:0000259" key="13">
    <source>
        <dbReference type="Pfam" id="PF02910"/>
    </source>
</evidence>
<dbReference type="OrthoDB" id="9806724at2"/>
<dbReference type="InterPro" id="IPR036188">
    <property type="entry name" value="FAD/NAD-bd_sf"/>
</dbReference>
<dbReference type="Pfam" id="PF02910">
    <property type="entry name" value="Succ_DH_flav_C"/>
    <property type="match status" value="1"/>
</dbReference>
<dbReference type="PANTHER" id="PTHR42716:SF2">
    <property type="entry name" value="L-ASPARTATE OXIDASE, CHLOROPLASTIC"/>
    <property type="match status" value="1"/>
</dbReference>
<reference evidence="14 15" key="1">
    <citation type="submission" date="2019-07" db="EMBL/GenBank/DDBJ databases">
        <title>Whole genome shotgun sequence of Skermanella aerolata NBRC 106429.</title>
        <authorList>
            <person name="Hosoyama A."/>
            <person name="Uohara A."/>
            <person name="Ohji S."/>
            <person name="Ichikawa N."/>
        </authorList>
    </citation>
    <scope>NUCLEOTIDE SEQUENCE [LARGE SCALE GENOMIC DNA]</scope>
    <source>
        <strain evidence="14 15">NBRC 106429</strain>
    </source>
</reference>
<name>A0A512DIJ9_9PROT</name>
<dbReference type="SUPFAM" id="SSF46977">
    <property type="entry name" value="Succinate dehydrogenase/fumarate reductase flavoprotein C-terminal domain"/>
    <property type="match status" value="1"/>
</dbReference>
<feature type="domain" description="FAD-dependent oxidoreductase 2 FAD-binding" evidence="12">
    <location>
        <begin position="9"/>
        <end position="379"/>
    </location>
</feature>
<dbReference type="Gene3D" id="3.50.50.60">
    <property type="entry name" value="FAD/NAD(P)-binding domain"/>
    <property type="match status" value="1"/>
</dbReference>
<comment type="subcellular location">
    <subcellularLocation>
        <location evidence="11">Cytoplasm</location>
    </subcellularLocation>
</comment>
<comment type="catalytic activity">
    <reaction evidence="9">
        <text>L-aspartate + O2 = iminosuccinate + H2O2</text>
        <dbReference type="Rhea" id="RHEA:25876"/>
        <dbReference type="ChEBI" id="CHEBI:15379"/>
        <dbReference type="ChEBI" id="CHEBI:16240"/>
        <dbReference type="ChEBI" id="CHEBI:29991"/>
        <dbReference type="ChEBI" id="CHEBI:77875"/>
        <dbReference type="EC" id="1.4.3.16"/>
    </reaction>
    <physiologicalReaction direction="left-to-right" evidence="9">
        <dbReference type="Rhea" id="RHEA:25877"/>
    </physiologicalReaction>
</comment>
<protein>
    <recommendedName>
        <fullName evidence="4 10">L-aspartate oxidase</fullName>
        <ecNumber evidence="4 10">1.4.3.16</ecNumber>
    </recommendedName>
</protein>
<evidence type="ECO:0000259" key="12">
    <source>
        <dbReference type="Pfam" id="PF00890"/>
    </source>
</evidence>
<comment type="cofactor">
    <cofactor evidence="1 11">
        <name>FAD</name>
        <dbReference type="ChEBI" id="CHEBI:57692"/>
    </cofactor>
</comment>
<evidence type="ECO:0000256" key="3">
    <source>
        <dbReference type="ARBA" id="ARBA00008562"/>
    </source>
</evidence>
<dbReference type="InterPro" id="IPR037099">
    <property type="entry name" value="Fum_R/Succ_DH_flav-like_C_sf"/>
</dbReference>
<evidence type="ECO:0000256" key="4">
    <source>
        <dbReference type="ARBA" id="ARBA00012173"/>
    </source>
</evidence>
<keyword evidence="8 11" id="KW-0560">Oxidoreductase</keyword>
<keyword evidence="7 11" id="KW-0274">FAD</keyword>
<keyword evidence="6 11" id="KW-0662">Pyridine nucleotide biosynthesis</keyword>